<dbReference type="RefSeq" id="WP_151468016.1">
    <property type="nucleotide sequence ID" value="NZ_WBKG01000003.1"/>
</dbReference>
<comment type="caution">
    <text evidence="8">The sequence shown here is derived from an EMBL/GenBank/DDBJ whole genome shotgun (WGS) entry which is preliminary data.</text>
</comment>
<evidence type="ECO:0000256" key="5">
    <source>
        <dbReference type="ARBA" id="ARBA00074140"/>
    </source>
</evidence>
<evidence type="ECO:0000259" key="7">
    <source>
        <dbReference type="PROSITE" id="PS01124"/>
    </source>
</evidence>
<proteinExistence type="predicted"/>
<keyword evidence="2" id="KW-0805">Transcription regulation</keyword>
<evidence type="ECO:0000256" key="6">
    <source>
        <dbReference type="ARBA" id="ARBA00079449"/>
    </source>
</evidence>
<dbReference type="InterPro" id="IPR018060">
    <property type="entry name" value="HTH_AraC"/>
</dbReference>
<dbReference type="Proteomes" id="UP000442990">
    <property type="component" value="Unassembled WGS sequence"/>
</dbReference>
<evidence type="ECO:0000313" key="8">
    <source>
        <dbReference type="EMBL" id="KAB1989713.1"/>
    </source>
</evidence>
<dbReference type="InterPro" id="IPR014710">
    <property type="entry name" value="RmlC-like_jellyroll"/>
</dbReference>
<dbReference type="Gene3D" id="1.10.10.60">
    <property type="entry name" value="Homeodomain-like"/>
    <property type="match status" value="1"/>
</dbReference>
<evidence type="ECO:0000256" key="4">
    <source>
        <dbReference type="ARBA" id="ARBA00023163"/>
    </source>
</evidence>
<organism evidence="8 9">
    <name type="scientific">Streptomyces triticiradicis</name>
    <dbReference type="NCBI Taxonomy" id="2651189"/>
    <lineage>
        <taxon>Bacteria</taxon>
        <taxon>Bacillati</taxon>
        <taxon>Actinomycetota</taxon>
        <taxon>Actinomycetes</taxon>
        <taxon>Kitasatosporales</taxon>
        <taxon>Streptomycetaceae</taxon>
        <taxon>Streptomyces</taxon>
    </lineage>
</organism>
<dbReference type="InterPro" id="IPR009057">
    <property type="entry name" value="Homeodomain-like_sf"/>
</dbReference>
<dbReference type="SUPFAM" id="SSF46689">
    <property type="entry name" value="Homeodomain-like"/>
    <property type="match status" value="2"/>
</dbReference>
<dbReference type="PANTHER" id="PTHR11019:SF199">
    <property type="entry name" value="HTH-TYPE TRANSCRIPTIONAL REGULATOR NIMR"/>
    <property type="match status" value="1"/>
</dbReference>
<dbReference type="InterPro" id="IPR011051">
    <property type="entry name" value="RmlC_Cupin_sf"/>
</dbReference>
<evidence type="ECO:0000313" key="9">
    <source>
        <dbReference type="Proteomes" id="UP000442990"/>
    </source>
</evidence>
<dbReference type="Pfam" id="PF12833">
    <property type="entry name" value="HTH_18"/>
    <property type="match status" value="1"/>
</dbReference>
<dbReference type="AlphaFoldDB" id="A0A7J5DLV9"/>
<dbReference type="GO" id="GO:0043565">
    <property type="term" value="F:sequence-specific DNA binding"/>
    <property type="evidence" value="ECO:0007669"/>
    <property type="project" value="InterPro"/>
</dbReference>
<dbReference type="CDD" id="cd06124">
    <property type="entry name" value="cupin_NimR-like_N"/>
    <property type="match status" value="1"/>
</dbReference>
<protein>
    <recommendedName>
        <fullName evidence="5">HTH-type transcriptional regulator RipA</fullName>
    </recommendedName>
    <alternativeName>
        <fullName evidence="6">Repressor of iron proteins A</fullName>
    </alternativeName>
</protein>
<dbReference type="FunFam" id="1.10.10.60:FF:000132">
    <property type="entry name" value="AraC family transcriptional regulator"/>
    <property type="match status" value="1"/>
</dbReference>
<evidence type="ECO:0000256" key="2">
    <source>
        <dbReference type="ARBA" id="ARBA00023015"/>
    </source>
</evidence>
<evidence type="ECO:0000256" key="3">
    <source>
        <dbReference type="ARBA" id="ARBA00023125"/>
    </source>
</evidence>
<accession>A0A7J5DLV9</accession>
<sequence>MLRNGQGPAGTAVFVGHFTMPRGTAFATHTPPVHQLAVPVRGLLRVSSERGSWLLPPSLALWIPAGLPHLTEAAGDAFMHSAYIDPARCPQITWTEPTAVAVGPLQAALVEHLAGLGLPDEHRSRAESVLLDVLTPVPVTSVAVRVPRDPRARAVADALSADPADGRPMSAWGAEVGAGERTLARIFVAETGLPFGQWRERLRMQAAMPLLADGLALETVARRTGYASASSFVAAFHRVVGVTPRQYFPSRT</sequence>
<keyword evidence="1" id="KW-0678">Repressor</keyword>
<dbReference type="GO" id="GO:0003700">
    <property type="term" value="F:DNA-binding transcription factor activity"/>
    <property type="evidence" value="ECO:0007669"/>
    <property type="project" value="InterPro"/>
</dbReference>
<dbReference type="PANTHER" id="PTHR11019">
    <property type="entry name" value="HTH-TYPE TRANSCRIPTIONAL REGULATOR NIMR"/>
    <property type="match status" value="1"/>
</dbReference>
<dbReference type="EMBL" id="WBKG01000003">
    <property type="protein sequence ID" value="KAB1989713.1"/>
    <property type="molecule type" value="Genomic_DNA"/>
</dbReference>
<dbReference type="InterPro" id="IPR003313">
    <property type="entry name" value="AraC-bd"/>
</dbReference>
<keyword evidence="4" id="KW-0804">Transcription</keyword>
<reference evidence="8 9" key="1">
    <citation type="submission" date="2019-09" db="EMBL/GenBank/DDBJ databases">
        <title>Isolation and identification of active actinomycetes.</title>
        <authorList>
            <person name="Yu Z."/>
            <person name="Han C."/>
            <person name="Yu B."/>
        </authorList>
    </citation>
    <scope>NUCLEOTIDE SEQUENCE [LARGE SCALE GENOMIC DNA]</scope>
    <source>
        <strain evidence="8 9">NEAU-H2</strain>
    </source>
</reference>
<dbReference type="SMART" id="SM00342">
    <property type="entry name" value="HTH_ARAC"/>
    <property type="match status" value="1"/>
</dbReference>
<dbReference type="Gene3D" id="2.60.120.10">
    <property type="entry name" value="Jelly Rolls"/>
    <property type="match status" value="1"/>
</dbReference>
<evidence type="ECO:0000256" key="1">
    <source>
        <dbReference type="ARBA" id="ARBA00022491"/>
    </source>
</evidence>
<keyword evidence="3" id="KW-0238">DNA-binding</keyword>
<dbReference type="PROSITE" id="PS01124">
    <property type="entry name" value="HTH_ARAC_FAMILY_2"/>
    <property type="match status" value="1"/>
</dbReference>
<name>A0A7J5DLV9_9ACTN</name>
<feature type="domain" description="HTH araC/xylS-type" evidence="7">
    <location>
        <begin position="153"/>
        <end position="250"/>
    </location>
</feature>
<dbReference type="SUPFAM" id="SSF51182">
    <property type="entry name" value="RmlC-like cupins"/>
    <property type="match status" value="1"/>
</dbReference>
<keyword evidence="9" id="KW-1185">Reference proteome</keyword>
<dbReference type="Pfam" id="PF02311">
    <property type="entry name" value="AraC_binding"/>
    <property type="match status" value="1"/>
</dbReference>
<gene>
    <name evidence="8" type="ORF">F8144_05000</name>
</gene>